<proteinExistence type="predicted"/>
<evidence type="ECO:0000313" key="3">
    <source>
        <dbReference type="EMBL" id="GAE26973.1"/>
    </source>
</evidence>
<evidence type="ECO:0000256" key="2">
    <source>
        <dbReference type="SAM" id="Phobius"/>
    </source>
</evidence>
<feature type="region of interest" description="Disordered" evidence="1">
    <location>
        <begin position="91"/>
        <end position="132"/>
    </location>
</feature>
<dbReference type="STRING" id="1236970.JCM9140_3083"/>
<feature type="compositionally biased region" description="Basic and acidic residues" evidence="1">
    <location>
        <begin position="39"/>
        <end position="50"/>
    </location>
</feature>
<sequence length="171" mass="19764">MPLENLLEFIVQNFIFVAVVIGGLISMFGRMAGAGQQQQEKRGNAGERTRQPQTQDDQVDWRDIFKQEEIEPASPGQIQVETTHLDRTDEIADRQQQIKDQYDQLRKKRKETSYKASELRSDTETPSKKGGLDLHLNRLTNEEAMKAVVWAEVLGRPRARQPHNTFSKRRF</sequence>
<dbReference type="OrthoDB" id="2967741at2"/>
<feature type="region of interest" description="Disordered" evidence="1">
    <location>
        <begin position="36"/>
        <end position="59"/>
    </location>
</feature>
<reference evidence="3" key="1">
    <citation type="journal article" date="2014" name="Genome Announc.">
        <title>Draft Genome Sequences of Three Alkaliphilic Bacillus Strains, Bacillus wakoensis JCM 9140T, Bacillus akibai JCM 9157T, and Bacillus hemicellulosilyticus JCM 9152T.</title>
        <authorList>
            <person name="Yuki M."/>
            <person name="Oshima K."/>
            <person name="Suda W."/>
            <person name="Oshida Y."/>
            <person name="Kitamura K."/>
            <person name="Iida T."/>
            <person name="Hattori M."/>
            <person name="Ohkuma M."/>
        </authorList>
    </citation>
    <scope>NUCLEOTIDE SEQUENCE [LARGE SCALE GENOMIC DNA]</scope>
    <source>
        <strain evidence="3">JCM 9140</strain>
    </source>
</reference>
<keyword evidence="2" id="KW-0812">Transmembrane</keyword>
<organism evidence="3 4">
    <name type="scientific">Halalkalibacter wakoensis JCM 9140</name>
    <dbReference type="NCBI Taxonomy" id="1236970"/>
    <lineage>
        <taxon>Bacteria</taxon>
        <taxon>Bacillati</taxon>
        <taxon>Bacillota</taxon>
        <taxon>Bacilli</taxon>
        <taxon>Bacillales</taxon>
        <taxon>Bacillaceae</taxon>
        <taxon>Halalkalibacter</taxon>
    </lineage>
</organism>
<feature type="transmembrane region" description="Helical" evidence="2">
    <location>
        <begin position="6"/>
        <end position="28"/>
    </location>
</feature>
<accession>W4Q5L1</accession>
<gene>
    <name evidence="3" type="ORF">JCM9140_3083</name>
</gene>
<dbReference type="Proteomes" id="UP000018890">
    <property type="component" value="Unassembled WGS sequence"/>
</dbReference>
<keyword evidence="4" id="KW-1185">Reference proteome</keyword>
<evidence type="ECO:0000256" key="1">
    <source>
        <dbReference type="SAM" id="MobiDB-lite"/>
    </source>
</evidence>
<protein>
    <submittedName>
        <fullName evidence="3">Uncharacterized protein</fullName>
    </submittedName>
</protein>
<dbReference type="EMBL" id="BAUT01000036">
    <property type="protein sequence ID" value="GAE26973.1"/>
    <property type="molecule type" value="Genomic_DNA"/>
</dbReference>
<keyword evidence="2" id="KW-0472">Membrane</keyword>
<comment type="caution">
    <text evidence="3">The sequence shown here is derived from an EMBL/GenBank/DDBJ whole genome shotgun (WGS) entry which is preliminary data.</text>
</comment>
<evidence type="ECO:0000313" key="4">
    <source>
        <dbReference type="Proteomes" id="UP000018890"/>
    </source>
</evidence>
<dbReference type="RefSeq" id="WP_034747439.1">
    <property type="nucleotide sequence ID" value="NZ_BAUT01000036.1"/>
</dbReference>
<dbReference type="AlphaFoldDB" id="W4Q5L1"/>
<name>W4Q5L1_9BACI</name>
<keyword evidence="2" id="KW-1133">Transmembrane helix</keyword>